<name>A0A382EJ21_9ZZZZ</name>
<dbReference type="EMBL" id="UINC01044776">
    <property type="protein sequence ID" value="SVB50680.1"/>
    <property type="molecule type" value="Genomic_DNA"/>
</dbReference>
<keyword evidence="2" id="KW-0808">Transferase</keyword>
<dbReference type="InterPro" id="IPR002201">
    <property type="entry name" value="Glyco_trans_9"/>
</dbReference>
<proteinExistence type="predicted"/>
<dbReference type="AlphaFoldDB" id="A0A382EJ21"/>
<dbReference type="CDD" id="cd03789">
    <property type="entry name" value="GT9_LPS_heptosyltransferase"/>
    <property type="match status" value="1"/>
</dbReference>
<organism evidence="3">
    <name type="scientific">marine metagenome</name>
    <dbReference type="NCBI Taxonomy" id="408172"/>
    <lineage>
        <taxon>unclassified sequences</taxon>
        <taxon>metagenomes</taxon>
        <taxon>ecological metagenomes</taxon>
    </lineage>
</organism>
<reference evidence="3" key="1">
    <citation type="submission" date="2018-05" db="EMBL/GenBank/DDBJ databases">
        <authorList>
            <person name="Lanie J.A."/>
            <person name="Ng W.-L."/>
            <person name="Kazmierczak K.M."/>
            <person name="Andrzejewski T.M."/>
            <person name="Davidsen T.M."/>
            <person name="Wayne K.J."/>
            <person name="Tettelin H."/>
            <person name="Glass J.I."/>
            <person name="Rusch D."/>
            <person name="Podicherti R."/>
            <person name="Tsui H.-C.T."/>
            <person name="Winkler M.E."/>
        </authorList>
    </citation>
    <scope>NUCLEOTIDE SEQUENCE</scope>
</reference>
<dbReference type="GO" id="GO:0008713">
    <property type="term" value="F:ADP-heptose-lipopolysaccharide heptosyltransferase activity"/>
    <property type="evidence" value="ECO:0007669"/>
    <property type="project" value="TreeGrafter"/>
</dbReference>
<protein>
    <submittedName>
        <fullName evidence="3">Uncharacterized protein</fullName>
    </submittedName>
</protein>
<keyword evidence="1" id="KW-0328">Glycosyltransferase</keyword>
<evidence type="ECO:0000313" key="3">
    <source>
        <dbReference type="EMBL" id="SVB50680.1"/>
    </source>
</evidence>
<dbReference type="PANTHER" id="PTHR30160:SF7">
    <property type="entry name" value="ADP-HEPTOSE--LPS HEPTOSYLTRANSFERASE 2"/>
    <property type="match status" value="1"/>
</dbReference>
<dbReference type="GO" id="GO:0005829">
    <property type="term" value="C:cytosol"/>
    <property type="evidence" value="ECO:0007669"/>
    <property type="project" value="TreeGrafter"/>
</dbReference>
<evidence type="ECO:0000256" key="1">
    <source>
        <dbReference type="ARBA" id="ARBA00022676"/>
    </source>
</evidence>
<dbReference type="InterPro" id="IPR051199">
    <property type="entry name" value="LPS_LOS_Heptosyltrfase"/>
</dbReference>
<sequence length="340" mass="38494">MKKILIISTTGMGDTLWGTPAIRAVKKKFPQVSIDLLIQPQWIALFKESKNIRNSIPYHPKWYRQILLLPNLLKNNYDHVLIFHANKDIRRILPWLRTSSILSHQNITILPGLSKNQIVSIDKPVHGILRRIAMVEKIHVPSDGTHMDICLNDDEINEAKLFLKTHNILSKGFIYLNIGGSVLYKRWPINKFILLSKTILQKTSLSIVLGGGPEDKSRVDEISKQLDRRRVAQASHRSLIENCALISQAQILITPDSGPMHIGYALKVPTISLFWSINNEGIQRNVLNGPDYCGPLDIDKSLSSVISGSFMENEMIDSKDPMTLKIISVEDVWNQIIGFL</sequence>
<dbReference type="SUPFAM" id="SSF53756">
    <property type="entry name" value="UDP-Glycosyltransferase/glycogen phosphorylase"/>
    <property type="match status" value="1"/>
</dbReference>
<dbReference type="Gene3D" id="3.40.50.2000">
    <property type="entry name" value="Glycogen Phosphorylase B"/>
    <property type="match status" value="2"/>
</dbReference>
<accession>A0A382EJ21</accession>
<dbReference type="GO" id="GO:0009244">
    <property type="term" value="P:lipopolysaccharide core region biosynthetic process"/>
    <property type="evidence" value="ECO:0007669"/>
    <property type="project" value="TreeGrafter"/>
</dbReference>
<dbReference type="PANTHER" id="PTHR30160">
    <property type="entry name" value="TETRAACYLDISACCHARIDE 4'-KINASE-RELATED"/>
    <property type="match status" value="1"/>
</dbReference>
<evidence type="ECO:0000256" key="2">
    <source>
        <dbReference type="ARBA" id="ARBA00022679"/>
    </source>
</evidence>
<gene>
    <name evidence="3" type="ORF">METZ01_LOCUS203534</name>
</gene>
<dbReference type="Pfam" id="PF01075">
    <property type="entry name" value="Glyco_transf_9"/>
    <property type="match status" value="1"/>
</dbReference>